<evidence type="ECO:0000313" key="1">
    <source>
        <dbReference type="EMBL" id="MFD1121820.1"/>
    </source>
</evidence>
<gene>
    <name evidence="1" type="ORF">ACFQ2T_04845</name>
</gene>
<dbReference type="Proteomes" id="UP001597206">
    <property type="component" value="Unassembled WGS sequence"/>
</dbReference>
<keyword evidence="2" id="KW-1185">Reference proteome</keyword>
<organism evidence="1 2">
    <name type="scientific">Methylophilus flavus</name>
    <dbReference type="NCBI Taxonomy" id="640084"/>
    <lineage>
        <taxon>Bacteria</taxon>
        <taxon>Pseudomonadati</taxon>
        <taxon>Pseudomonadota</taxon>
        <taxon>Betaproteobacteria</taxon>
        <taxon>Nitrosomonadales</taxon>
        <taxon>Methylophilaceae</taxon>
        <taxon>Methylophilus</taxon>
    </lineage>
</organism>
<dbReference type="EMBL" id="JBHTLN010000001">
    <property type="protein sequence ID" value="MFD1121820.1"/>
    <property type="molecule type" value="Genomic_DNA"/>
</dbReference>
<name>A0ABW3PB11_9PROT</name>
<evidence type="ECO:0008006" key="3">
    <source>
        <dbReference type="Google" id="ProtNLM"/>
    </source>
</evidence>
<sequence length="135" mass="15116">MITIEQYVGKWSENEDWTEVRQAYAAQLLIQVNKLLEAAKKAGIELKNNPNTDSLISGTQYGGFRPQSCPIGAAGSSHKQGQAVDIFDPQNKLDGWINDAILTQYGLYREHPDATIRWCHLSTRAPKSGRRTFLP</sequence>
<evidence type="ECO:0000313" key="2">
    <source>
        <dbReference type="Proteomes" id="UP001597206"/>
    </source>
</evidence>
<protein>
    <recommendedName>
        <fullName evidence="3">Peptidase M15A C-terminal domain-containing protein</fullName>
    </recommendedName>
</protein>
<reference evidence="2" key="1">
    <citation type="journal article" date="2019" name="Int. J. Syst. Evol. Microbiol.">
        <title>The Global Catalogue of Microorganisms (GCM) 10K type strain sequencing project: providing services to taxonomists for standard genome sequencing and annotation.</title>
        <authorList>
            <consortium name="The Broad Institute Genomics Platform"/>
            <consortium name="The Broad Institute Genome Sequencing Center for Infectious Disease"/>
            <person name="Wu L."/>
            <person name="Ma J."/>
        </authorList>
    </citation>
    <scope>NUCLEOTIDE SEQUENCE [LARGE SCALE GENOMIC DNA]</scope>
    <source>
        <strain evidence="2">CCUG 58411</strain>
    </source>
</reference>
<accession>A0ABW3PB11</accession>
<dbReference type="RefSeq" id="WP_379031249.1">
    <property type="nucleotide sequence ID" value="NZ_JBHTLN010000001.1"/>
</dbReference>
<proteinExistence type="predicted"/>
<comment type="caution">
    <text evidence="1">The sequence shown here is derived from an EMBL/GenBank/DDBJ whole genome shotgun (WGS) entry which is preliminary data.</text>
</comment>